<keyword evidence="2" id="KW-1185">Reference proteome</keyword>
<evidence type="ECO:0008006" key="3">
    <source>
        <dbReference type="Google" id="ProtNLM"/>
    </source>
</evidence>
<reference evidence="1" key="1">
    <citation type="submission" date="2022-03" db="EMBL/GenBank/DDBJ databases">
        <authorList>
            <person name="Martin H S."/>
        </authorList>
    </citation>
    <scope>NUCLEOTIDE SEQUENCE</scope>
</reference>
<evidence type="ECO:0000313" key="1">
    <source>
        <dbReference type="EMBL" id="CAH2061685.1"/>
    </source>
</evidence>
<name>A0ABN8ILP0_9NEOP</name>
<proteinExistence type="predicted"/>
<protein>
    <recommendedName>
        <fullName evidence="3">DUF4160 domain-containing protein</fullName>
    </recommendedName>
</protein>
<organism evidence="1 2">
    <name type="scientific">Iphiclides podalirius</name>
    <name type="common">scarce swallowtail</name>
    <dbReference type="NCBI Taxonomy" id="110791"/>
    <lineage>
        <taxon>Eukaryota</taxon>
        <taxon>Metazoa</taxon>
        <taxon>Ecdysozoa</taxon>
        <taxon>Arthropoda</taxon>
        <taxon>Hexapoda</taxon>
        <taxon>Insecta</taxon>
        <taxon>Pterygota</taxon>
        <taxon>Neoptera</taxon>
        <taxon>Endopterygota</taxon>
        <taxon>Lepidoptera</taxon>
        <taxon>Glossata</taxon>
        <taxon>Ditrysia</taxon>
        <taxon>Papilionoidea</taxon>
        <taxon>Papilionidae</taxon>
        <taxon>Papilioninae</taxon>
        <taxon>Iphiclides</taxon>
    </lineage>
</organism>
<sequence>MFIRIHLNELRSEHFHVYSATHERASGAVICADIECLFFHEIISLQVSHLEPSLREAARVLGAFKED</sequence>
<accession>A0ABN8ILP0</accession>
<dbReference type="Proteomes" id="UP000837857">
    <property type="component" value="Chromosome 28"/>
</dbReference>
<feature type="non-terminal residue" evidence="1">
    <location>
        <position position="67"/>
    </location>
</feature>
<evidence type="ECO:0000313" key="2">
    <source>
        <dbReference type="Proteomes" id="UP000837857"/>
    </source>
</evidence>
<dbReference type="EMBL" id="OW152840">
    <property type="protein sequence ID" value="CAH2061685.1"/>
    <property type="molecule type" value="Genomic_DNA"/>
</dbReference>
<gene>
    <name evidence="1" type="ORF">IPOD504_LOCUS11367</name>
</gene>